<name>A0A081BQC4_9BACT</name>
<reference evidence="2" key="1">
    <citation type="journal article" date="2015" name="PeerJ">
        <title>First genomic representation of candidate bacterial phylum KSB3 points to enhanced environmental sensing as a trigger of wastewater bulking.</title>
        <authorList>
            <person name="Sekiguchi Y."/>
            <person name="Ohashi A."/>
            <person name="Parks D.H."/>
            <person name="Yamauchi T."/>
            <person name="Tyson G.W."/>
            <person name="Hugenholtz P."/>
        </authorList>
    </citation>
    <scope>NUCLEOTIDE SEQUENCE [LARGE SCALE GENOMIC DNA]</scope>
</reference>
<dbReference type="GO" id="GO:0005829">
    <property type="term" value="C:cytosol"/>
    <property type="evidence" value="ECO:0007669"/>
    <property type="project" value="TreeGrafter"/>
</dbReference>
<dbReference type="PRINTS" id="PR00069">
    <property type="entry name" value="ALDKETRDTASE"/>
</dbReference>
<dbReference type="CDD" id="cd19752">
    <property type="entry name" value="AKR_unchar"/>
    <property type="match status" value="1"/>
</dbReference>
<dbReference type="Gene3D" id="3.20.20.100">
    <property type="entry name" value="NADP-dependent oxidoreductase domain"/>
    <property type="match status" value="1"/>
</dbReference>
<evidence type="ECO:0000313" key="3">
    <source>
        <dbReference type="Proteomes" id="UP000030700"/>
    </source>
</evidence>
<organism evidence="2">
    <name type="scientific">Candidatus Moduliflexus flocculans</name>
    <dbReference type="NCBI Taxonomy" id="1499966"/>
    <lineage>
        <taxon>Bacteria</taxon>
        <taxon>Candidatus Moduliflexota</taxon>
        <taxon>Candidatus Moduliflexia</taxon>
        <taxon>Candidatus Moduliflexales</taxon>
        <taxon>Candidatus Moduliflexaceae</taxon>
    </lineage>
</organism>
<keyword evidence="3" id="KW-1185">Reference proteome</keyword>
<dbReference type="GO" id="GO:0016491">
    <property type="term" value="F:oxidoreductase activity"/>
    <property type="evidence" value="ECO:0007669"/>
    <property type="project" value="InterPro"/>
</dbReference>
<dbReference type="InterPro" id="IPR036812">
    <property type="entry name" value="NAD(P)_OxRdtase_dom_sf"/>
</dbReference>
<dbReference type="EMBL" id="DF820458">
    <property type="protein sequence ID" value="GAK52590.1"/>
    <property type="molecule type" value="Genomic_DNA"/>
</dbReference>
<sequence>MSVETPVSANTTGHEHSIFRGEPMNTIMLGISDIEVSKLCLGAMYFGSKTKKKMSYELLDQYVEAGGNFIDTANIYARWVSGCVGGESELLLGEWMRERGNRDQLIIATKVGFEYPGVERGLQAWRIEQECEKSLKRLGIETIDLYYAHVDDRNTPQEETLEAFDNLVRAGKVRVIGASNFLAWRLEEAMWISQQQGWTEYCCVQQRYTYLRPRAGTTFDPQISANDDLLDYCKARGLTMLAYSPLLNGAYSRADRQFPPQYVSADSDKRLNVLREIANETGATVNQVIFAWMLHSEPAVIPLIAASTKEQMQENLDAANVRLTPEQMARLNQA</sequence>
<feature type="domain" description="NADP-dependent oxidoreductase" evidence="1">
    <location>
        <begin position="38"/>
        <end position="333"/>
    </location>
</feature>
<dbReference type="InterPro" id="IPR050523">
    <property type="entry name" value="AKR_Detox_Biosynth"/>
</dbReference>
<accession>A0A081BQC4</accession>
<dbReference type="InterPro" id="IPR023210">
    <property type="entry name" value="NADP_OxRdtase_dom"/>
</dbReference>
<dbReference type="Pfam" id="PF00248">
    <property type="entry name" value="Aldo_ket_red"/>
    <property type="match status" value="1"/>
</dbReference>
<protein>
    <submittedName>
        <fullName evidence="2">Aldo/keto reductase</fullName>
    </submittedName>
</protein>
<evidence type="ECO:0000259" key="1">
    <source>
        <dbReference type="Pfam" id="PF00248"/>
    </source>
</evidence>
<proteinExistence type="predicted"/>
<dbReference type="PANTHER" id="PTHR43364:SF6">
    <property type="entry name" value="OXIDOREDUCTASE-RELATED"/>
    <property type="match status" value="1"/>
</dbReference>
<dbReference type="PANTHER" id="PTHR43364">
    <property type="entry name" value="NADH-SPECIFIC METHYLGLYOXAL REDUCTASE-RELATED"/>
    <property type="match status" value="1"/>
</dbReference>
<dbReference type="InterPro" id="IPR020471">
    <property type="entry name" value="AKR"/>
</dbReference>
<dbReference type="HOGENOM" id="CLU_023205_2_0_0"/>
<dbReference type="STRING" id="1499966.U14_03842"/>
<dbReference type="AlphaFoldDB" id="A0A081BQC4"/>
<dbReference type="Proteomes" id="UP000030700">
    <property type="component" value="Unassembled WGS sequence"/>
</dbReference>
<gene>
    <name evidence="2" type="ORF">U14_03842</name>
</gene>
<evidence type="ECO:0000313" key="2">
    <source>
        <dbReference type="EMBL" id="GAK52590.1"/>
    </source>
</evidence>
<dbReference type="SUPFAM" id="SSF51430">
    <property type="entry name" value="NAD(P)-linked oxidoreductase"/>
    <property type="match status" value="1"/>
</dbReference>